<feature type="region of interest" description="Disordered" evidence="1">
    <location>
        <begin position="31"/>
        <end position="59"/>
    </location>
</feature>
<dbReference type="RefSeq" id="WP_167918427.1">
    <property type="nucleotide sequence ID" value="NZ_JAATIT010000001.1"/>
</dbReference>
<protein>
    <submittedName>
        <fullName evidence="2">Uncharacterized protein</fullName>
    </submittedName>
</protein>
<evidence type="ECO:0000256" key="1">
    <source>
        <dbReference type="SAM" id="MobiDB-lite"/>
    </source>
</evidence>
<accession>A0A7X5XNE2</accession>
<evidence type="ECO:0000313" key="3">
    <source>
        <dbReference type="Proteomes" id="UP000535078"/>
    </source>
</evidence>
<keyword evidence="3" id="KW-1185">Reference proteome</keyword>
<gene>
    <name evidence="2" type="ORF">GGR90_000095</name>
</gene>
<dbReference type="AlphaFoldDB" id="A0A7X5XNE2"/>
<reference evidence="2 3" key="1">
    <citation type="submission" date="2020-03" db="EMBL/GenBank/DDBJ databases">
        <title>Genomic Encyclopedia of Type Strains, Phase IV (KMG-IV): sequencing the most valuable type-strain genomes for metagenomic binning, comparative biology and taxonomic classification.</title>
        <authorList>
            <person name="Goeker M."/>
        </authorList>
    </citation>
    <scope>NUCLEOTIDE SEQUENCE [LARGE SCALE GENOMIC DNA]</scope>
    <source>
        <strain evidence="2 3">DSM 25229</strain>
    </source>
</reference>
<name>A0A7X5XNE2_9SPHN</name>
<dbReference type="EMBL" id="JAATIT010000001">
    <property type="protein sequence ID" value="NJB87943.1"/>
    <property type="molecule type" value="Genomic_DNA"/>
</dbReference>
<evidence type="ECO:0000313" key="2">
    <source>
        <dbReference type="EMBL" id="NJB87943.1"/>
    </source>
</evidence>
<sequence length="313" mass="33532">MNGGIGMRRNWKHHALLPALLLAACGGGEAPSGGGAGTAGPEKAGAVVPDTSLPKDGSIEQDREGALRAAGYRQRGGFWMASCEADIKPVPKDSWYGLESAEMRDLNGDGTAEAVISGGSSYCFGNTGLSFKLLAKSGSGWKLIADSMGIPAFHRRKGIAWPDIEIGGAGSDCFPFLRWDGRKYAYGGRSLEGRICELAPKVQVRKGGLPMATGLWARNHAACDALGRGQGDPDFIFDGKAMLGPQDYYSVTPFKALGDGRYQTAGEHERQVIDMNDPKFIIVVEGNWWSGGYTWCSSAQSWKPWEVSPEDYS</sequence>
<dbReference type="Proteomes" id="UP000535078">
    <property type="component" value="Unassembled WGS sequence"/>
</dbReference>
<organism evidence="2 3">
    <name type="scientific">Sphingopyxis italica</name>
    <dbReference type="NCBI Taxonomy" id="1129133"/>
    <lineage>
        <taxon>Bacteria</taxon>
        <taxon>Pseudomonadati</taxon>
        <taxon>Pseudomonadota</taxon>
        <taxon>Alphaproteobacteria</taxon>
        <taxon>Sphingomonadales</taxon>
        <taxon>Sphingomonadaceae</taxon>
        <taxon>Sphingopyxis</taxon>
    </lineage>
</organism>
<comment type="caution">
    <text evidence="2">The sequence shown here is derived from an EMBL/GenBank/DDBJ whole genome shotgun (WGS) entry which is preliminary data.</text>
</comment>
<proteinExistence type="predicted"/>